<organism evidence="1 2">
    <name type="scientific">Pseudomonas paraeruginosa</name>
    <dbReference type="NCBI Taxonomy" id="2994495"/>
    <lineage>
        <taxon>Bacteria</taxon>
        <taxon>Pseudomonadati</taxon>
        <taxon>Pseudomonadota</taxon>
        <taxon>Gammaproteobacteria</taxon>
        <taxon>Pseudomonadales</taxon>
        <taxon>Pseudomonadaceae</taxon>
        <taxon>Pseudomonas</taxon>
    </lineage>
</organism>
<accession>A0A2R3J3T9</accession>
<gene>
    <name evidence="1" type="ORF">CSB93_5933</name>
</gene>
<evidence type="ECO:0000313" key="1">
    <source>
        <dbReference type="EMBL" id="AVK08517.1"/>
    </source>
</evidence>
<dbReference type="Proteomes" id="UP000238390">
    <property type="component" value="Chromosome"/>
</dbReference>
<name>A0A2R3J3T9_9PSED</name>
<keyword evidence="2" id="KW-1185">Reference proteome</keyword>
<dbReference type="EMBL" id="CP027169">
    <property type="protein sequence ID" value="AVK08517.1"/>
    <property type="molecule type" value="Genomic_DNA"/>
</dbReference>
<proteinExistence type="predicted"/>
<dbReference type="AlphaFoldDB" id="A0A2R3J3T9"/>
<sequence length="43" mass="4909">MAVIGVGGLQNVCERYKWPSLRYFGLPWCDARHNIHLPLPGKD</sequence>
<evidence type="ECO:0000313" key="2">
    <source>
        <dbReference type="Proteomes" id="UP000238390"/>
    </source>
</evidence>
<protein>
    <submittedName>
        <fullName evidence="1">Uncharacterized protein</fullName>
    </submittedName>
</protein>
<reference evidence="1 2" key="1">
    <citation type="submission" date="2018-02" db="EMBL/GenBank/DDBJ databases">
        <title>FDA/CDC Antimicrobial Resistant Isolate Bank Genome Sequencing.</title>
        <authorList>
            <person name="Benahmed F.H."/>
            <person name="Lutgring J.D."/>
            <person name="Yoo B."/>
            <person name="Machado M."/>
            <person name="Brown A."/>
            <person name="McAllister G."/>
            <person name="Perry A."/>
            <person name="Halpin A.L."/>
            <person name="Vavikolanu K."/>
            <person name="Ott S."/>
            <person name="Zhao X."/>
            <person name="Tallon L.J."/>
            <person name="Sadzewicz L."/>
            <person name="Aluvathingal J."/>
            <person name="Nadendla S."/>
            <person name="Voskania-kordi A."/>
            <person name="Simonyan V."/>
            <person name="Patel J."/>
            <person name="Shawar R.M."/>
        </authorList>
    </citation>
    <scope>NUCLEOTIDE SEQUENCE [LARGE SCALE GENOMIC DNA]</scope>
    <source>
        <strain evidence="1 2">AR_0356</strain>
    </source>
</reference>